<sequence length="825" mass="89065">MSGHGGAPVRRPRRSLEHRMHPFARRDRDAEPEPEPEAPRGFWATLQAAFSANPPRPRQPRPEYSVPPADEETSADDASEDSDSDSDVDASEIVSSDGGSGPDSLDDDGWDEGDSRGDSGSDDGENEEALHELLDAAMDSETGDEGASEDEDEGGDESEGEGESDNESEDERGAGRSAGPALGRPEPDPRSLTDYMRRMEDDAEPPERREEYARRARRLYDAQLRAGAGAEEPVPRRLRDGDGAPGLRDAPLPAPAVVEDDPNAPYADWPGRMPDTVFWPFYLETALTVEGTRLEEWMELYDNDRSWADAEVRPLEASADGGGPAAFPDPRTLDLMLRDVYDMHAESEKLAWDRIGVPHQQPIFSWSVRAPASSPGGMYVVGPGEALGVWRRGIRQAIALHHALCIAPLAGAVDAGHMHHAFALAFLFDAAQRVARNCHRAAVNGAAPAAAEDAPDAVAYRRASLLRALPPRAAGALAATRYTPSARGPRAAVFRGFFGALIYWPALRVALRSSASTVATRYMGATMHTSETYLLARAHAKNPRFTEPERASLAAYLTLETLILERAAQWLYVATAHMLSASPTLSSFNMVRATVPLTHLPLGCVELSDAEHAVFRHEPVRAAHEREALAHALCEEYAAMRASLTVMMDLFASATATNPEVAAGVLAGVCLAVQRLAGHVNLLFCGLAGSAIYGGQRCEIWGHTLARYAALADALAPLVRNIPLAEFWEARDAAMRDLRITPMPGAPVAGKRKVVVFLQFSDGFEDIAPPQTFGRLNCLGPPVDFAATLNGYPHLVRDASRTPGPGRGSRSAAGAVPRARRARRP</sequence>
<evidence type="ECO:0000256" key="11">
    <source>
        <dbReference type="RuleBase" id="RU369113"/>
    </source>
</evidence>
<evidence type="ECO:0000256" key="4">
    <source>
        <dbReference type="ARBA" id="ARBA00022562"/>
    </source>
</evidence>
<accession>A0A286RUG4</accession>
<evidence type="ECO:0000313" key="14">
    <source>
        <dbReference type="Proteomes" id="UP000297205"/>
    </source>
</evidence>
<dbReference type="Proteomes" id="UP000297205">
    <property type="component" value="Segment"/>
</dbReference>
<evidence type="ECO:0000256" key="3">
    <source>
        <dbReference type="ARBA" id="ARBA00005238"/>
    </source>
</evidence>
<dbReference type="InterPro" id="IPR005029">
    <property type="entry name" value="Herpes_UL47"/>
</dbReference>
<evidence type="ECO:0000256" key="1">
    <source>
        <dbReference type="ARBA" id="ARBA00004147"/>
    </source>
</evidence>
<dbReference type="RefSeq" id="YP_010084942.1">
    <property type="nucleotide sequence ID" value="NC_055166.1"/>
</dbReference>
<dbReference type="EMBL" id="MF678601">
    <property type="protein sequence ID" value="ASW27059.1"/>
    <property type="molecule type" value="Genomic_DNA"/>
</dbReference>
<comment type="domain">
    <text evidence="11">The nuclear export signal is CRM1-dependent.</text>
</comment>
<dbReference type="Pfam" id="PF03362">
    <property type="entry name" value="Herpes_UL47"/>
    <property type="match status" value="1"/>
</dbReference>
<evidence type="ECO:0000256" key="8">
    <source>
        <dbReference type="ARBA" id="ARBA00023015"/>
    </source>
</evidence>
<evidence type="ECO:0000256" key="2">
    <source>
        <dbReference type="ARBA" id="ARBA00004192"/>
    </source>
</evidence>
<organism evidence="13">
    <name type="scientific">Beluga whale alphaherpesvirus 1</name>
    <dbReference type="NCBI Taxonomy" id="1434720"/>
    <lineage>
        <taxon>Viruses</taxon>
        <taxon>Duplodnaviria</taxon>
        <taxon>Heunggongvirae</taxon>
        <taxon>Peploviricota</taxon>
        <taxon>Herviviricetes</taxon>
        <taxon>Herpesvirales</taxon>
        <taxon>Orthoherpesviridae</taxon>
        <taxon>Alphaherpesvirinae</taxon>
        <taxon>Varicellovirus</taxon>
        <taxon>Varicellovirus monodontidalpha1</taxon>
        <taxon>Monodontid alphaherpesvirus 1</taxon>
    </lineage>
</organism>
<evidence type="ECO:0000256" key="10">
    <source>
        <dbReference type="ARBA" id="ARBA00023200"/>
    </source>
</evidence>
<dbReference type="KEGG" id="vg:65099963"/>
<name>A0A286RUG4_9ALPH</name>
<dbReference type="GO" id="GO:0003723">
    <property type="term" value="F:RNA binding"/>
    <property type="evidence" value="ECO:0007669"/>
    <property type="project" value="UniProtKB-UniRule"/>
</dbReference>
<evidence type="ECO:0000256" key="7">
    <source>
        <dbReference type="ARBA" id="ARBA00022921"/>
    </source>
</evidence>
<comment type="function">
    <text evidence="11">Tegument protein that can bind to various RNA transcripts. Plays a role in the attenuation of selective viral and cellular mRNA degradation by modulating the activity of host shutoff RNase UL41/VHS. Also plays a role in the primary envelopment of virions in the perinuclear space, probably by interacting with two nuclear egress proteins UL31 and UL34.</text>
</comment>
<gene>
    <name evidence="13" type="primary">UL47-1</name>
</gene>
<feature type="compositionally biased region" description="Basic and acidic residues" evidence="12">
    <location>
        <begin position="233"/>
        <end position="242"/>
    </location>
</feature>
<dbReference type="GO" id="GO:0042025">
    <property type="term" value="C:host cell nucleus"/>
    <property type="evidence" value="ECO:0007669"/>
    <property type="project" value="UniProtKB-SubCell"/>
</dbReference>
<feature type="compositionally biased region" description="Basic and acidic residues" evidence="12">
    <location>
        <begin position="185"/>
        <end position="212"/>
    </location>
</feature>
<dbReference type="GO" id="GO:0006355">
    <property type="term" value="P:regulation of DNA-templated transcription"/>
    <property type="evidence" value="ECO:0007669"/>
    <property type="project" value="UniProtKB-UniRule"/>
</dbReference>
<proteinExistence type="inferred from homology"/>
<reference evidence="13" key="1">
    <citation type="submission" date="2017-08" db="EMBL/GenBank/DDBJ databases">
        <title>Genome sequence of an alphaherpesvirus from a beluga whale (Delphinapterus leucas).</title>
        <authorList>
            <person name="Davison A.J."/>
            <person name="Nielsen O."/>
            <person name="Subramaniam K."/>
            <person name="Jacob J.M."/>
            <person name="Romero C.H."/>
            <person name="Burek-Huntington K.A."/>
            <person name="Waltzek T.B."/>
        </authorList>
    </citation>
    <scope>NUCLEOTIDE SEQUENCE [LARGE SCALE GENOMIC DNA]</scope>
    <source>
        <strain evidence="13">LN3131-1</strain>
    </source>
</reference>
<keyword evidence="10 11" id="KW-1035">Host cytoplasm</keyword>
<keyword evidence="9 11" id="KW-0804">Transcription</keyword>
<evidence type="ECO:0000256" key="5">
    <source>
        <dbReference type="ARBA" id="ARBA00022580"/>
    </source>
</evidence>
<keyword evidence="5 11" id="KW-0920">Virion tegument</keyword>
<feature type="compositionally biased region" description="Acidic residues" evidence="12">
    <location>
        <begin position="141"/>
        <end position="170"/>
    </location>
</feature>
<evidence type="ECO:0000313" key="13">
    <source>
        <dbReference type="EMBL" id="ASW27059.1"/>
    </source>
</evidence>
<comment type="subunit">
    <text evidence="11">Interacts with US3 kinase. Interacts with UL31 and UL34; these interactions seem important for efficient virion nuclear egress. Interacts with UL41/VHS.</text>
</comment>
<comment type="similarity">
    <text evidence="3 11">Belongs to the alphaherpesvirinae HHV-1 UL47 family.</text>
</comment>
<evidence type="ECO:0000256" key="9">
    <source>
        <dbReference type="ARBA" id="ARBA00023163"/>
    </source>
</evidence>
<keyword evidence="4 11" id="KW-1048">Host nucleus</keyword>
<keyword evidence="11" id="KW-0694">RNA-binding</keyword>
<feature type="compositionally biased region" description="Acidic residues" evidence="12">
    <location>
        <begin position="69"/>
        <end position="90"/>
    </location>
</feature>
<dbReference type="GeneID" id="65099963"/>
<feature type="compositionally biased region" description="Basic and acidic residues" evidence="12">
    <location>
        <begin position="14"/>
        <end position="31"/>
    </location>
</feature>
<keyword evidence="7 11" id="KW-0426">Late protein</keyword>
<protein>
    <recommendedName>
        <fullName evidence="11">Tegument protein UL47</fullName>
    </recommendedName>
</protein>
<keyword evidence="14" id="KW-1185">Reference proteome</keyword>
<feature type="region of interest" description="Disordered" evidence="12">
    <location>
        <begin position="1"/>
        <end position="212"/>
    </location>
</feature>
<keyword evidence="6 11" id="KW-0946">Virion</keyword>
<comment type="subcellular location">
    <subcellularLocation>
        <location evidence="2 11">Host cytoplasm</location>
    </subcellularLocation>
    <subcellularLocation>
        <location evidence="1 11">Host nucleus</location>
    </subcellularLocation>
    <subcellularLocation>
        <location evidence="11">Virion tegument</location>
    </subcellularLocation>
    <text evidence="11">Major tegument protein of the virion. Undergoes nucleocytoplasmic shuttling during infection. Localizes to the major sites of transcription in the infected cell nucleus.</text>
</comment>
<feature type="region of interest" description="Disordered" evidence="12">
    <location>
        <begin position="224"/>
        <end position="259"/>
    </location>
</feature>
<keyword evidence="8 11" id="KW-0805">Transcription regulation</keyword>
<dbReference type="GO" id="GO:0019033">
    <property type="term" value="C:viral tegument"/>
    <property type="evidence" value="ECO:0007669"/>
    <property type="project" value="UniProtKB-SubCell"/>
</dbReference>
<feature type="region of interest" description="Disordered" evidence="12">
    <location>
        <begin position="796"/>
        <end position="825"/>
    </location>
</feature>
<evidence type="ECO:0000256" key="12">
    <source>
        <dbReference type="SAM" id="MobiDB-lite"/>
    </source>
</evidence>
<dbReference type="GO" id="GO:0030430">
    <property type="term" value="C:host cell cytoplasm"/>
    <property type="evidence" value="ECO:0007669"/>
    <property type="project" value="UniProtKB-SubCell"/>
</dbReference>
<evidence type="ECO:0000256" key="6">
    <source>
        <dbReference type="ARBA" id="ARBA00022844"/>
    </source>
</evidence>
<feature type="compositionally biased region" description="Low complexity" evidence="12">
    <location>
        <begin position="808"/>
        <end position="817"/>
    </location>
</feature>